<protein>
    <submittedName>
        <fullName evidence="2">Uncharacterized protein</fullName>
    </submittedName>
</protein>
<accession>A0AAE2C7W6</accession>
<gene>
    <name evidence="2" type="ORF">Salat_2980900</name>
</gene>
<feature type="compositionally biased region" description="Low complexity" evidence="1">
    <location>
        <begin position="244"/>
        <end position="257"/>
    </location>
</feature>
<comment type="caution">
    <text evidence="2">The sequence shown here is derived from an EMBL/GenBank/DDBJ whole genome shotgun (WGS) entry which is preliminary data.</text>
</comment>
<reference evidence="2" key="1">
    <citation type="submission" date="2020-06" db="EMBL/GenBank/DDBJ databases">
        <authorList>
            <person name="Li T."/>
            <person name="Hu X."/>
            <person name="Zhang T."/>
            <person name="Song X."/>
            <person name="Zhang H."/>
            <person name="Dai N."/>
            <person name="Sheng W."/>
            <person name="Hou X."/>
            <person name="Wei L."/>
        </authorList>
    </citation>
    <scope>NUCLEOTIDE SEQUENCE</scope>
    <source>
        <strain evidence="2">3651</strain>
        <tissue evidence="2">Leaf</tissue>
    </source>
</reference>
<dbReference type="AlphaFoldDB" id="A0AAE2C7W6"/>
<evidence type="ECO:0000256" key="1">
    <source>
        <dbReference type="SAM" id="MobiDB-lite"/>
    </source>
</evidence>
<feature type="region of interest" description="Disordered" evidence="1">
    <location>
        <begin position="211"/>
        <end position="274"/>
    </location>
</feature>
<keyword evidence="3" id="KW-1185">Reference proteome</keyword>
<dbReference type="Proteomes" id="UP001293254">
    <property type="component" value="Unassembled WGS sequence"/>
</dbReference>
<dbReference type="EMBL" id="JACGWO010000015">
    <property type="protein sequence ID" value="KAK4412293.1"/>
    <property type="molecule type" value="Genomic_DNA"/>
</dbReference>
<sequence>MAGGFFRIKSVLGRPGKTDWIERRCLCLFFIDRIPIIFSRRRRRQGRGCTYPRIPVEKAKRASAQRLMKSQQLVRRAYVLHSLPLNDEARSGRRDLNPQPQPWQGYALPLSYFRQRGKVKERSTTEQFTYHNIRMTSVFPPDHSLDLRSSYEHDSTSLLSMLGTGRFLSHSFSPLGWPLPATRTIDVTDQPHSSGQQLCSAFSADCQPVQLTSEDSSHPAQHLSSRRRLQSLSQGQATPEDQQPSPVASLPVASSDSGSLSQPPPTPGFSSPRNPNLSLIALSISRSVNPDSAIANSPGVRSVGWASVELFDGVAKGDLRTTPSPQLQDSGPALSSDGISTDNAGGWTPSRRIHGHLCYLPFFTEEEGSQRRSYHLPSVRASRLRPGDIAPSPSPETRKSKQKCLAAVAPLSLSLYLVFVLVVEDY</sequence>
<proteinExistence type="predicted"/>
<evidence type="ECO:0000313" key="3">
    <source>
        <dbReference type="Proteomes" id="UP001293254"/>
    </source>
</evidence>
<dbReference type="AntiFam" id="ANF00011">
    <property type="entry name" value="tRNA translation"/>
</dbReference>
<evidence type="ECO:0000313" key="2">
    <source>
        <dbReference type="EMBL" id="KAK4412293.1"/>
    </source>
</evidence>
<name>A0AAE2C7W6_9LAMI</name>
<reference evidence="2" key="2">
    <citation type="journal article" date="2024" name="Plant">
        <title>Genomic evolution and insights into agronomic trait innovations of Sesamum species.</title>
        <authorList>
            <person name="Miao H."/>
            <person name="Wang L."/>
            <person name="Qu L."/>
            <person name="Liu H."/>
            <person name="Sun Y."/>
            <person name="Le M."/>
            <person name="Wang Q."/>
            <person name="Wei S."/>
            <person name="Zheng Y."/>
            <person name="Lin W."/>
            <person name="Duan Y."/>
            <person name="Cao H."/>
            <person name="Xiong S."/>
            <person name="Wang X."/>
            <person name="Wei L."/>
            <person name="Li C."/>
            <person name="Ma Q."/>
            <person name="Ju M."/>
            <person name="Zhao R."/>
            <person name="Li G."/>
            <person name="Mu C."/>
            <person name="Tian Q."/>
            <person name="Mei H."/>
            <person name="Zhang T."/>
            <person name="Gao T."/>
            <person name="Zhang H."/>
        </authorList>
    </citation>
    <scope>NUCLEOTIDE SEQUENCE</scope>
    <source>
        <strain evidence="2">3651</strain>
    </source>
</reference>
<organism evidence="2 3">
    <name type="scientific">Sesamum alatum</name>
    <dbReference type="NCBI Taxonomy" id="300844"/>
    <lineage>
        <taxon>Eukaryota</taxon>
        <taxon>Viridiplantae</taxon>
        <taxon>Streptophyta</taxon>
        <taxon>Embryophyta</taxon>
        <taxon>Tracheophyta</taxon>
        <taxon>Spermatophyta</taxon>
        <taxon>Magnoliopsida</taxon>
        <taxon>eudicotyledons</taxon>
        <taxon>Gunneridae</taxon>
        <taxon>Pentapetalae</taxon>
        <taxon>asterids</taxon>
        <taxon>lamiids</taxon>
        <taxon>Lamiales</taxon>
        <taxon>Pedaliaceae</taxon>
        <taxon>Sesamum</taxon>
    </lineage>
</organism>